<evidence type="ECO:0000313" key="3">
    <source>
        <dbReference type="Ensembl" id="ENSNGAP00000002109.1"/>
    </source>
</evidence>
<evidence type="ECO:0000256" key="1">
    <source>
        <dbReference type="SAM" id="SignalP"/>
    </source>
</evidence>
<gene>
    <name evidence="3" type="primary">CUNH19orf38</name>
</gene>
<feature type="domain" description="C19orf38 Ig" evidence="2">
    <location>
        <begin position="26"/>
        <end position="117"/>
    </location>
</feature>
<dbReference type="PANTHER" id="PTHR36859">
    <property type="entry name" value="PROTEIN HIDE1"/>
    <property type="match status" value="1"/>
</dbReference>
<reference evidence="3" key="1">
    <citation type="submission" date="2025-08" db="UniProtKB">
        <authorList>
            <consortium name="Ensembl"/>
        </authorList>
    </citation>
    <scope>IDENTIFICATION</scope>
</reference>
<protein>
    <recommendedName>
        <fullName evidence="2">C19orf38 Ig domain-containing protein</fullName>
    </recommendedName>
</protein>
<reference evidence="3" key="2">
    <citation type="submission" date="2025-09" db="UniProtKB">
        <authorList>
            <consortium name="Ensembl"/>
        </authorList>
    </citation>
    <scope>IDENTIFICATION</scope>
</reference>
<dbReference type="Proteomes" id="UP000694381">
    <property type="component" value="Unassembled WGS sequence"/>
</dbReference>
<dbReference type="OMA" id="ERASCWA"/>
<dbReference type="Ensembl" id="ENSNGAT00000002228.1">
    <property type="protein sequence ID" value="ENSNGAP00000002109.1"/>
    <property type="gene ID" value="ENSNGAG00000001659.1"/>
</dbReference>
<dbReference type="InterPro" id="IPR036179">
    <property type="entry name" value="Ig-like_dom_sf"/>
</dbReference>
<sequence>AGVEMPWTVLLLAVGSLAIPEPSIFLVPPHPSSQDDPIHISCTAPGDVLGANFTLYRGQEVLQFLQAPEDQPGVTFTVTASDGGETAGGSYRCQYGVMGENSQPQLSDLSQPLQVSFP</sequence>
<keyword evidence="1" id="KW-0732">Signal</keyword>
<accession>A0A8C6W295</accession>
<proteinExistence type="predicted"/>
<dbReference type="PANTHER" id="PTHR36859:SF1">
    <property type="entry name" value="PROTEIN HIDE1"/>
    <property type="match status" value="1"/>
</dbReference>
<dbReference type="InterPro" id="IPR040438">
    <property type="entry name" value="HIDE1"/>
</dbReference>
<dbReference type="InterPro" id="IPR013783">
    <property type="entry name" value="Ig-like_fold"/>
</dbReference>
<evidence type="ECO:0000259" key="2">
    <source>
        <dbReference type="Pfam" id="PF17737"/>
    </source>
</evidence>
<dbReference type="SUPFAM" id="SSF48726">
    <property type="entry name" value="Immunoglobulin"/>
    <property type="match status" value="1"/>
</dbReference>
<dbReference type="InterPro" id="IPR041066">
    <property type="entry name" value="C19orf38_Ig"/>
</dbReference>
<feature type="chain" id="PRO_5034414509" description="C19orf38 Ig domain-containing protein" evidence="1">
    <location>
        <begin position="19"/>
        <end position="118"/>
    </location>
</feature>
<dbReference type="AlphaFoldDB" id="A0A8C6W295"/>
<organism evidence="3 4">
    <name type="scientific">Nannospalax galili</name>
    <name type="common">Northern Israeli blind subterranean mole rat</name>
    <name type="synonym">Spalax galili</name>
    <dbReference type="NCBI Taxonomy" id="1026970"/>
    <lineage>
        <taxon>Eukaryota</taxon>
        <taxon>Metazoa</taxon>
        <taxon>Chordata</taxon>
        <taxon>Craniata</taxon>
        <taxon>Vertebrata</taxon>
        <taxon>Euteleostomi</taxon>
        <taxon>Mammalia</taxon>
        <taxon>Eutheria</taxon>
        <taxon>Euarchontoglires</taxon>
        <taxon>Glires</taxon>
        <taxon>Rodentia</taxon>
        <taxon>Myomorpha</taxon>
        <taxon>Muroidea</taxon>
        <taxon>Spalacidae</taxon>
        <taxon>Spalacinae</taxon>
        <taxon>Nannospalax</taxon>
    </lineage>
</organism>
<evidence type="ECO:0000313" key="4">
    <source>
        <dbReference type="Proteomes" id="UP000694381"/>
    </source>
</evidence>
<dbReference type="Pfam" id="PF17737">
    <property type="entry name" value="Ig_C19orf38"/>
    <property type="match status" value="1"/>
</dbReference>
<name>A0A8C6W295_NANGA</name>
<keyword evidence="4" id="KW-1185">Reference proteome</keyword>
<dbReference type="Gene3D" id="2.60.40.10">
    <property type="entry name" value="Immunoglobulins"/>
    <property type="match status" value="1"/>
</dbReference>
<feature type="signal peptide" evidence="1">
    <location>
        <begin position="1"/>
        <end position="18"/>
    </location>
</feature>